<dbReference type="InterPro" id="IPR017972">
    <property type="entry name" value="Cyt_P450_CS"/>
</dbReference>
<dbReference type="PANTHER" id="PTHR24305:SF166">
    <property type="entry name" value="CYTOCHROME P450 12A4, MITOCHONDRIAL-RELATED"/>
    <property type="match status" value="1"/>
</dbReference>
<evidence type="ECO:0000256" key="6">
    <source>
        <dbReference type="PIRSR" id="PIRSR602401-1"/>
    </source>
</evidence>
<dbReference type="GO" id="GO:0005506">
    <property type="term" value="F:iron ion binding"/>
    <property type="evidence" value="ECO:0007669"/>
    <property type="project" value="InterPro"/>
</dbReference>
<dbReference type="PROSITE" id="PS00086">
    <property type="entry name" value="CYTOCHROME_P450"/>
    <property type="match status" value="1"/>
</dbReference>
<keyword evidence="5 6" id="KW-0408">Iron</keyword>
<dbReference type="GO" id="GO:0016705">
    <property type="term" value="F:oxidoreductase activity, acting on paired donors, with incorporation or reduction of molecular oxygen"/>
    <property type="evidence" value="ECO:0007669"/>
    <property type="project" value="InterPro"/>
</dbReference>
<comment type="cofactor">
    <cofactor evidence="1 6">
        <name>heme</name>
        <dbReference type="ChEBI" id="CHEBI:30413"/>
    </cofactor>
</comment>
<keyword evidence="7 8" id="KW-0503">Monooxygenase</keyword>
<evidence type="ECO:0000256" key="5">
    <source>
        <dbReference type="ARBA" id="ARBA00023004"/>
    </source>
</evidence>
<dbReference type="GO" id="GO:0004497">
    <property type="term" value="F:monooxygenase activity"/>
    <property type="evidence" value="ECO:0007669"/>
    <property type="project" value="UniProtKB-KW"/>
</dbReference>
<name>A0A0G2H3Y1_PHACM</name>
<evidence type="ECO:0000256" key="1">
    <source>
        <dbReference type="ARBA" id="ARBA00001971"/>
    </source>
</evidence>
<dbReference type="Pfam" id="PF00067">
    <property type="entry name" value="p450"/>
    <property type="match status" value="1"/>
</dbReference>
<dbReference type="EMBL" id="LCWF01000067">
    <property type="protein sequence ID" value="KKY23470.1"/>
    <property type="molecule type" value="Genomic_DNA"/>
</dbReference>
<evidence type="ECO:0000313" key="9">
    <source>
        <dbReference type="Proteomes" id="UP000053317"/>
    </source>
</evidence>
<dbReference type="Proteomes" id="UP000053317">
    <property type="component" value="Unassembled WGS sequence"/>
</dbReference>
<evidence type="ECO:0000256" key="3">
    <source>
        <dbReference type="ARBA" id="ARBA00022723"/>
    </source>
</evidence>
<evidence type="ECO:0000313" key="8">
    <source>
        <dbReference type="EMBL" id="KKY23470.1"/>
    </source>
</evidence>
<dbReference type="InterPro" id="IPR002401">
    <property type="entry name" value="Cyt_P450_E_grp-I"/>
</dbReference>
<dbReference type="AlphaFoldDB" id="A0A0G2H3Y1"/>
<keyword evidence="4 7" id="KW-0560">Oxidoreductase</keyword>
<evidence type="ECO:0000256" key="2">
    <source>
        <dbReference type="ARBA" id="ARBA00010617"/>
    </source>
</evidence>
<sequence>MQTTNRAIHAAHERCGPIVRLGPTELSINCVDEGIRTVYSGSFEKHDWYPRQFPNYGKEQMFSYVHNKPHGARKRMVSNIYSKTVLQSSAQVAENSKVLISNRLFPYLENAARTQTPVDVWSVNTGFTMDFMTVYLFGLSAGTKWALNERERNQMMQKWANRKPYEFYRSEIPKLSNWLQLLGIPIFPKFLDEANQAFEDLNLRLCDAAEAHLGPLANVGDDPVVYKQLKTQMIKSNEQRKTQDPEVGMQLLTASEQRLEIASEMLDHLGAGHETSAICLTYLQWELCRNPNWQKRLREELQTLSPAIAWPPKTEEEFDLPSPRSVDELKVLHAVLMETLRLHAPIPGNEPRITPMKRCTLAGYPNIPPNIRVQAQPYSLHRNPDVFPEPESWLPERWLLPSSSEQLKEMHRWFWAFGSGGRMCIGSNLAMQEMKLVTAAMYTNYTTSIIDDEGIEELDAYTTRPISNKLILGFSRV</sequence>
<dbReference type="SUPFAM" id="SSF48264">
    <property type="entry name" value="Cytochrome P450"/>
    <property type="match status" value="1"/>
</dbReference>
<dbReference type="InterPro" id="IPR001128">
    <property type="entry name" value="Cyt_P450"/>
</dbReference>
<dbReference type="PANTHER" id="PTHR24305">
    <property type="entry name" value="CYTOCHROME P450"/>
    <property type="match status" value="1"/>
</dbReference>
<keyword evidence="9" id="KW-1185">Reference proteome</keyword>
<comment type="similarity">
    <text evidence="2 7">Belongs to the cytochrome P450 family.</text>
</comment>
<keyword evidence="3 6" id="KW-0479">Metal-binding</keyword>
<accession>A0A0G2H3Y1</accession>
<organism evidence="8 9">
    <name type="scientific">Phaeomoniella chlamydospora</name>
    <name type="common">Phaeoacremonium chlamydosporum</name>
    <dbReference type="NCBI Taxonomy" id="158046"/>
    <lineage>
        <taxon>Eukaryota</taxon>
        <taxon>Fungi</taxon>
        <taxon>Dikarya</taxon>
        <taxon>Ascomycota</taxon>
        <taxon>Pezizomycotina</taxon>
        <taxon>Eurotiomycetes</taxon>
        <taxon>Chaetothyriomycetidae</taxon>
        <taxon>Phaeomoniellales</taxon>
        <taxon>Phaeomoniellaceae</taxon>
        <taxon>Phaeomoniella</taxon>
    </lineage>
</organism>
<dbReference type="PRINTS" id="PR00385">
    <property type="entry name" value="P450"/>
</dbReference>
<dbReference type="GO" id="GO:0020037">
    <property type="term" value="F:heme binding"/>
    <property type="evidence" value="ECO:0007669"/>
    <property type="project" value="InterPro"/>
</dbReference>
<dbReference type="InterPro" id="IPR050121">
    <property type="entry name" value="Cytochrome_P450_monoxygenase"/>
</dbReference>
<dbReference type="InterPro" id="IPR036396">
    <property type="entry name" value="Cyt_P450_sf"/>
</dbReference>
<protein>
    <submittedName>
        <fullName evidence="8">Putative cytochrome p450 monooxygenase</fullName>
    </submittedName>
</protein>
<proteinExistence type="inferred from homology"/>
<feature type="binding site" description="axial binding residue" evidence="6">
    <location>
        <position position="424"/>
    </location>
    <ligand>
        <name>heme</name>
        <dbReference type="ChEBI" id="CHEBI:30413"/>
    </ligand>
    <ligandPart>
        <name>Fe</name>
        <dbReference type="ChEBI" id="CHEBI:18248"/>
    </ligandPart>
</feature>
<dbReference type="Gene3D" id="1.10.630.10">
    <property type="entry name" value="Cytochrome P450"/>
    <property type="match status" value="1"/>
</dbReference>
<evidence type="ECO:0000256" key="4">
    <source>
        <dbReference type="ARBA" id="ARBA00023002"/>
    </source>
</evidence>
<reference evidence="8 9" key="1">
    <citation type="submission" date="2015-05" db="EMBL/GenBank/DDBJ databases">
        <title>Distinctive expansion of gene families associated with plant cell wall degradation and secondary metabolism in the genomes of grapevine trunk pathogens.</title>
        <authorList>
            <person name="Lawrence D.P."/>
            <person name="Travadon R."/>
            <person name="Rolshausen P.E."/>
            <person name="Baumgartner K."/>
        </authorList>
    </citation>
    <scope>NUCLEOTIDE SEQUENCE [LARGE SCALE GENOMIC DNA]</scope>
    <source>
        <strain evidence="8">UCRPC4</strain>
    </source>
</reference>
<evidence type="ECO:0000256" key="7">
    <source>
        <dbReference type="RuleBase" id="RU000461"/>
    </source>
</evidence>
<dbReference type="PRINTS" id="PR00463">
    <property type="entry name" value="EP450I"/>
</dbReference>
<reference evidence="8 9" key="2">
    <citation type="submission" date="2015-05" db="EMBL/GenBank/DDBJ databases">
        <authorList>
            <person name="Morales-Cruz A."/>
            <person name="Amrine K.C."/>
            <person name="Cantu D."/>
        </authorList>
    </citation>
    <scope>NUCLEOTIDE SEQUENCE [LARGE SCALE GENOMIC DNA]</scope>
    <source>
        <strain evidence="8">UCRPC4</strain>
    </source>
</reference>
<gene>
    <name evidence="8" type="ORF">UCRPC4_g02918</name>
</gene>
<comment type="caution">
    <text evidence="8">The sequence shown here is derived from an EMBL/GenBank/DDBJ whole genome shotgun (WGS) entry which is preliminary data.</text>
</comment>
<dbReference type="OrthoDB" id="1470350at2759"/>
<keyword evidence="6 7" id="KW-0349">Heme</keyword>
<dbReference type="CDD" id="cd11059">
    <property type="entry name" value="CYP_fungal"/>
    <property type="match status" value="1"/>
</dbReference>